<dbReference type="RefSeq" id="WP_106520672.1">
    <property type="nucleotide sequence ID" value="NZ_PYGD01000001.1"/>
</dbReference>
<gene>
    <name evidence="2" type="ORF">B0I18_10179</name>
</gene>
<evidence type="ECO:0000256" key="1">
    <source>
        <dbReference type="SAM" id="SignalP"/>
    </source>
</evidence>
<comment type="caution">
    <text evidence="2">The sequence shown here is derived from an EMBL/GenBank/DDBJ whole genome shotgun (WGS) entry which is preliminary data.</text>
</comment>
<protein>
    <recommendedName>
        <fullName evidence="4">PsbP protein</fullName>
    </recommendedName>
</protein>
<feature type="chain" id="PRO_5015153381" description="PsbP protein" evidence="1">
    <location>
        <begin position="20"/>
        <end position="175"/>
    </location>
</feature>
<keyword evidence="1" id="KW-0732">Signal</keyword>
<proteinExistence type="predicted"/>
<dbReference type="Proteomes" id="UP000240572">
    <property type="component" value="Unassembled WGS sequence"/>
</dbReference>
<evidence type="ECO:0000313" key="2">
    <source>
        <dbReference type="EMBL" id="PSK93930.1"/>
    </source>
</evidence>
<feature type="signal peptide" evidence="1">
    <location>
        <begin position="1"/>
        <end position="19"/>
    </location>
</feature>
<evidence type="ECO:0008006" key="4">
    <source>
        <dbReference type="Google" id="ProtNLM"/>
    </source>
</evidence>
<keyword evidence="3" id="KW-1185">Reference proteome</keyword>
<evidence type="ECO:0000313" key="3">
    <source>
        <dbReference type="Proteomes" id="UP000240572"/>
    </source>
</evidence>
<organism evidence="2 3">
    <name type="scientific">Taibaiella chishuiensis</name>
    <dbReference type="NCBI Taxonomy" id="1434707"/>
    <lineage>
        <taxon>Bacteria</taxon>
        <taxon>Pseudomonadati</taxon>
        <taxon>Bacteroidota</taxon>
        <taxon>Chitinophagia</taxon>
        <taxon>Chitinophagales</taxon>
        <taxon>Chitinophagaceae</taxon>
        <taxon>Taibaiella</taxon>
    </lineage>
</organism>
<name>A0A2P8D9N2_9BACT</name>
<dbReference type="AlphaFoldDB" id="A0A2P8D9N2"/>
<reference evidence="2 3" key="1">
    <citation type="submission" date="2018-03" db="EMBL/GenBank/DDBJ databases">
        <title>Genomic Encyclopedia of Type Strains, Phase III (KMG-III): the genomes of soil and plant-associated and newly described type strains.</title>
        <authorList>
            <person name="Whitman W."/>
        </authorList>
    </citation>
    <scope>NUCLEOTIDE SEQUENCE [LARGE SCALE GENOMIC DNA]</scope>
    <source>
        <strain evidence="2 3">CGMCC 1.12700</strain>
    </source>
</reference>
<accession>A0A2P8D9N2</accession>
<dbReference type="EMBL" id="PYGD01000001">
    <property type="protein sequence ID" value="PSK93930.1"/>
    <property type="molecule type" value="Genomic_DNA"/>
</dbReference>
<sequence>MKKLLLLPILLCCTLFCSAQFREQLNTKASISFPVAAQKGKSDQNNYWVADTGKDSLAMHLMAMTLNSLDYDLSAKAIADNYDKPEFIDALIGGMVGEKAHIKELNRNKIFAGKAKGYAIDMINETPDEEYPYTHMYIRFLFSGTTIYMLGAYTDEEEANAKIRDQFFNSLTIKP</sequence>